<keyword evidence="1" id="KW-1133">Transmembrane helix</keyword>
<dbReference type="EMBL" id="UZAU01000018">
    <property type="status" value="NOT_ANNOTATED_CDS"/>
    <property type="molecule type" value="Genomic_DNA"/>
</dbReference>
<evidence type="ECO:0000256" key="1">
    <source>
        <dbReference type="SAM" id="Phobius"/>
    </source>
</evidence>
<protein>
    <submittedName>
        <fullName evidence="2">Uncharacterized protein</fullName>
    </submittedName>
</protein>
<keyword evidence="1" id="KW-0812">Transmembrane</keyword>
<keyword evidence="1" id="KW-0472">Membrane</keyword>
<organism evidence="2 3">
    <name type="scientific">Cannabis sativa</name>
    <name type="common">Hemp</name>
    <name type="synonym">Marijuana</name>
    <dbReference type="NCBI Taxonomy" id="3483"/>
    <lineage>
        <taxon>Eukaryota</taxon>
        <taxon>Viridiplantae</taxon>
        <taxon>Streptophyta</taxon>
        <taxon>Embryophyta</taxon>
        <taxon>Tracheophyta</taxon>
        <taxon>Spermatophyta</taxon>
        <taxon>Magnoliopsida</taxon>
        <taxon>eudicotyledons</taxon>
        <taxon>Gunneridae</taxon>
        <taxon>Pentapetalae</taxon>
        <taxon>rosids</taxon>
        <taxon>fabids</taxon>
        <taxon>Rosales</taxon>
        <taxon>Cannabaceae</taxon>
        <taxon>Cannabis</taxon>
    </lineage>
</organism>
<dbReference type="Proteomes" id="UP000596661">
    <property type="component" value="Chromosome 1"/>
</dbReference>
<feature type="transmembrane region" description="Helical" evidence="1">
    <location>
        <begin position="12"/>
        <end position="31"/>
    </location>
</feature>
<reference evidence="2" key="2">
    <citation type="submission" date="2021-03" db="UniProtKB">
        <authorList>
            <consortium name="EnsemblPlants"/>
        </authorList>
    </citation>
    <scope>IDENTIFICATION</scope>
</reference>
<reference evidence="2" key="1">
    <citation type="submission" date="2018-11" db="EMBL/GenBank/DDBJ databases">
        <authorList>
            <person name="Grassa J C."/>
        </authorList>
    </citation>
    <scope>NUCLEOTIDE SEQUENCE [LARGE SCALE GENOMIC DNA]</scope>
</reference>
<evidence type="ECO:0000313" key="2">
    <source>
        <dbReference type="EnsemblPlants" id="cds.novel_model_895_5bd9a17a.3.5bd9b134"/>
    </source>
</evidence>
<keyword evidence="3" id="KW-1185">Reference proteome</keyword>
<proteinExistence type="predicted"/>
<name>A0A803RCD9_CANSA</name>
<dbReference type="Gramene" id="novel_model_895_5bd9a17a.3.5bd9b134">
    <property type="protein sequence ID" value="cds.novel_model_895_5bd9a17a.3.5bd9b134"/>
    <property type="gene ID" value="novel_gene_500_5bd9a17a"/>
</dbReference>
<accession>A0A803RCD9</accession>
<evidence type="ECO:0000313" key="3">
    <source>
        <dbReference type="Proteomes" id="UP000596661"/>
    </source>
</evidence>
<sequence>MFDSILLKPISCVYINCVLTTQYMCLFLIVYCSNCNQLNQSNIQSKINTPTQNSMELRRIGCFKVRCICFCVYGCLV</sequence>
<dbReference type="EnsemblPlants" id="novel_model_895_5bd9a17a.3.5bd9b134">
    <property type="protein sequence ID" value="cds.novel_model_895_5bd9a17a.3.5bd9b134"/>
    <property type="gene ID" value="novel_gene_500_5bd9a17a"/>
</dbReference>
<dbReference type="AlphaFoldDB" id="A0A803RCD9"/>